<dbReference type="AlphaFoldDB" id="A0A2T3J296"/>
<dbReference type="PROSITE" id="PS51257">
    <property type="entry name" value="PROKAR_LIPOPROTEIN"/>
    <property type="match status" value="1"/>
</dbReference>
<name>A0A2T3J296_9GAMM</name>
<evidence type="ECO:0000313" key="2">
    <source>
        <dbReference type="EMBL" id="PSU35199.1"/>
    </source>
</evidence>
<dbReference type="OrthoDB" id="5825109at2"/>
<keyword evidence="1" id="KW-0732">Signal</keyword>
<organism evidence="2 3">
    <name type="scientific">Photobacterium lutimaris</name>
    <dbReference type="NCBI Taxonomy" id="388278"/>
    <lineage>
        <taxon>Bacteria</taxon>
        <taxon>Pseudomonadati</taxon>
        <taxon>Pseudomonadota</taxon>
        <taxon>Gammaproteobacteria</taxon>
        <taxon>Vibrionales</taxon>
        <taxon>Vibrionaceae</taxon>
        <taxon>Photobacterium</taxon>
    </lineage>
</organism>
<keyword evidence="3" id="KW-1185">Reference proteome</keyword>
<dbReference type="Proteomes" id="UP000241222">
    <property type="component" value="Unassembled WGS sequence"/>
</dbReference>
<accession>A0A2T3J296</accession>
<feature type="signal peptide" evidence="1">
    <location>
        <begin position="1"/>
        <end position="26"/>
    </location>
</feature>
<gene>
    <name evidence="2" type="ORF">C9I99_06235</name>
</gene>
<reference evidence="2 3" key="1">
    <citation type="submission" date="2018-03" db="EMBL/GenBank/DDBJ databases">
        <title>Whole genome sequencing of Histamine producing bacteria.</title>
        <authorList>
            <person name="Butler K."/>
        </authorList>
    </citation>
    <scope>NUCLEOTIDE SEQUENCE [LARGE SCALE GENOMIC DNA]</scope>
    <source>
        <strain evidence="2 3">JCM 13586</strain>
    </source>
</reference>
<feature type="chain" id="PRO_5015616946" evidence="1">
    <location>
        <begin position="27"/>
        <end position="123"/>
    </location>
</feature>
<comment type="caution">
    <text evidence="2">The sequence shown here is derived from an EMBL/GenBank/DDBJ whole genome shotgun (WGS) entry which is preliminary data.</text>
</comment>
<sequence>MLIQNRIRRTLPIKTILVALSLTVLAGCSSSQSQQLGMRSSTVTKTPQQMSNLEICETYAFGRRASHTRVAIASEWNRRNISHSYCNKIRNELYVTALLKKLANAEERPGSNQVQPVQPIELR</sequence>
<protein>
    <submittedName>
        <fullName evidence="2">Uncharacterized protein</fullName>
    </submittedName>
</protein>
<proteinExistence type="predicted"/>
<evidence type="ECO:0000256" key="1">
    <source>
        <dbReference type="SAM" id="SignalP"/>
    </source>
</evidence>
<evidence type="ECO:0000313" key="3">
    <source>
        <dbReference type="Proteomes" id="UP000241222"/>
    </source>
</evidence>
<dbReference type="EMBL" id="PYMH01000002">
    <property type="protein sequence ID" value="PSU35199.1"/>
    <property type="molecule type" value="Genomic_DNA"/>
</dbReference>